<protein>
    <recommendedName>
        <fullName evidence="2">VTT domain-containing protein</fullName>
    </recommendedName>
</protein>
<dbReference type="EMBL" id="MEVN01000038">
    <property type="protein sequence ID" value="OGC56439.1"/>
    <property type="molecule type" value="Genomic_DNA"/>
</dbReference>
<dbReference type="AlphaFoldDB" id="A0A1F4VGX7"/>
<sequence>MKNLIAKRINLIILVFVTILSVVLYLWFIKLPIFQHFVLWVQQNLLLYFLFLLFIKILGILWPPLPGGLFTLGSIPAIGWELAYIADLVGSIIGSSGAFFIGKKYGSKLLRRFFDSSTIEKIKNMKIKKGKEFEAVVVLKFVYSSVGEVVSYGAGMIGISYSKFIIGSFLAWQINMPIFFMAGKALEGKLLIINVITIVFAILLFYKLKGRYFE</sequence>
<proteinExistence type="predicted"/>
<keyword evidence="1" id="KW-0812">Transmembrane</keyword>
<reference evidence="3 4" key="1">
    <citation type="journal article" date="2016" name="Nat. Commun.">
        <title>Thousands of microbial genomes shed light on interconnected biogeochemical processes in an aquifer system.</title>
        <authorList>
            <person name="Anantharaman K."/>
            <person name="Brown C.T."/>
            <person name="Hug L.A."/>
            <person name="Sharon I."/>
            <person name="Castelle C.J."/>
            <person name="Probst A.J."/>
            <person name="Thomas B.C."/>
            <person name="Singh A."/>
            <person name="Wilkins M.J."/>
            <person name="Karaoz U."/>
            <person name="Brodie E.L."/>
            <person name="Williams K.H."/>
            <person name="Hubbard S.S."/>
            <person name="Banfield J.F."/>
        </authorList>
    </citation>
    <scope>NUCLEOTIDE SEQUENCE [LARGE SCALE GENOMIC DNA]</scope>
</reference>
<feature type="transmembrane region" description="Helical" evidence="1">
    <location>
        <begin position="188"/>
        <end position="206"/>
    </location>
</feature>
<feature type="domain" description="VTT" evidence="2">
    <location>
        <begin position="68"/>
        <end position="183"/>
    </location>
</feature>
<feature type="transmembrane region" description="Helical" evidence="1">
    <location>
        <begin position="12"/>
        <end position="33"/>
    </location>
</feature>
<dbReference type="InterPro" id="IPR032816">
    <property type="entry name" value="VTT_dom"/>
</dbReference>
<keyword evidence="1" id="KW-1133">Transmembrane helix</keyword>
<feature type="transmembrane region" description="Helical" evidence="1">
    <location>
        <begin position="82"/>
        <end position="102"/>
    </location>
</feature>
<dbReference type="Pfam" id="PF09335">
    <property type="entry name" value="VTT_dom"/>
    <property type="match status" value="1"/>
</dbReference>
<accession>A0A1F4VGX7</accession>
<evidence type="ECO:0000259" key="2">
    <source>
        <dbReference type="Pfam" id="PF09335"/>
    </source>
</evidence>
<dbReference type="Proteomes" id="UP000177763">
    <property type="component" value="Unassembled WGS sequence"/>
</dbReference>
<evidence type="ECO:0000313" key="3">
    <source>
        <dbReference type="EMBL" id="OGC56439.1"/>
    </source>
</evidence>
<organism evidence="3 4">
    <name type="scientific">candidate division WWE3 bacterium RIFCSPLOWO2_12_FULL_36_10</name>
    <dbReference type="NCBI Taxonomy" id="1802630"/>
    <lineage>
        <taxon>Bacteria</taxon>
        <taxon>Katanobacteria</taxon>
    </lineage>
</organism>
<gene>
    <name evidence="3" type="ORF">A3H26_01060</name>
</gene>
<evidence type="ECO:0000313" key="4">
    <source>
        <dbReference type="Proteomes" id="UP000177763"/>
    </source>
</evidence>
<dbReference type="STRING" id="1802630.A3H26_01060"/>
<evidence type="ECO:0000256" key="1">
    <source>
        <dbReference type="SAM" id="Phobius"/>
    </source>
</evidence>
<name>A0A1F4VGX7_UNCKA</name>
<keyword evidence="1" id="KW-0472">Membrane</keyword>
<comment type="caution">
    <text evidence="3">The sequence shown here is derived from an EMBL/GenBank/DDBJ whole genome shotgun (WGS) entry which is preliminary data.</text>
</comment>